<gene>
    <name evidence="1" type="ORF">LEP1GSC179_0008</name>
</gene>
<dbReference type="EMBL" id="AHON02000090">
    <property type="protein sequence ID" value="EKO31739.1"/>
    <property type="molecule type" value="Genomic_DNA"/>
</dbReference>
<dbReference type="Proteomes" id="UP000006329">
    <property type="component" value="Unassembled WGS sequence"/>
</dbReference>
<keyword evidence="2" id="KW-1185">Reference proteome</keyword>
<reference evidence="1" key="1">
    <citation type="submission" date="2012-10" db="EMBL/GenBank/DDBJ databases">
        <authorList>
            <person name="Harkins D.M."/>
            <person name="Durkin A.S."/>
            <person name="Brinkac L.M."/>
            <person name="Haft D.H."/>
            <person name="Selengut J.D."/>
            <person name="Sanka R."/>
            <person name="DePew J."/>
            <person name="Purushe J."/>
            <person name="Matthias M.A."/>
            <person name="Vinetz J.M."/>
            <person name="Sutton G.G."/>
            <person name="Nierman W.C."/>
            <person name="Fouts D.E."/>
        </authorList>
    </citation>
    <scope>NUCLEOTIDE SEQUENCE [LARGE SCALE GENOMIC DNA]</scope>
    <source>
        <strain evidence="1">MOR084</strain>
    </source>
</reference>
<evidence type="ECO:0000313" key="2">
    <source>
        <dbReference type="Proteomes" id="UP000006329"/>
    </source>
</evidence>
<name>A0A0E2BA26_9LEPT</name>
<organism evidence="1 2">
    <name type="scientific">Leptospira santarosai str. MOR084</name>
    <dbReference type="NCBI Taxonomy" id="1049984"/>
    <lineage>
        <taxon>Bacteria</taxon>
        <taxon>Pseudomonadati</taxon>
        <taxon>Spirochaetota</taxon>
        <taxon>Spirochaetia</taxon>
        <taxon>Leptospirales</taxon>
        <taxon>Leptospiraceae</taxon>
        <taxon>Leptospira</taxon>
    </lineage>
</organism>
<comment type="caution">
    <text evidence="1">The sequence shown here is derived from an EMBL/GenBank/DDBJ whole genome shotgun (WGS) entry which is preliminary data.</text>
</comment>
<sequence>MYLIDLINNFDDIWYPSVDDIDIIDMSISWILSVSHFGEIKLIDLI</sequence>
<proteinExistence type="predicted"/>
<accession>A0A0E2BA26</accession>
<dbReference type="AlphaFoldDB" id="A0A0E2BA26"/>
<protein>
    <submittedName>
        <fullName evidence="1">Uncharacterized protein</fullName>
    </submittedName>
</protein>
<evidence type="ECO:0000313" key="1">
    <source>
        <dbReference type="EMBL" id="EKO31739.1"/>
    </source>
</evidence>